<accession>A0A8S0W4Z4</accession>
<dbReference type="EMBL" id="CACVBS010000036">
    <property type="protein sequence ID" value="CAA7262704.1"/>
    <property type="molecule type" value="Genomic_DNA"/>
</dbReference>
<sequence length="165" mass="17767">MSTAIVLPTLTQWTKNHITALIQASNNTDLTAALDAFFSKDATIIVNGVQVSRLDFAKQVKIENFDEAGASVAFSANVEVPKDQDKPFDAGSVGVFYTAIISQAIRIRDVPVSSQVIASVNVVIEQDPSIPPPPPSPIHGFFDGRRVKALNQVIFQGPVTDQTFS</sequence>
<organism evidence="1 2">
    <name type="scientific">Cyclocybe aegerita</name>
    <name type="common">Black poplar mushroom</name>
    <name type="synonym">Agrocybe aegerita</name>
    <dbReference type="NCBI Taxonomy" id="1973307"/>
    <lineage>
        <taxon>Eukaryota</taxon>
        <taxon>Fungi</taxon>
        <taxon>Dikarya</taxon>
        <taxon>Basidiomycota</taxon>
        <taxon>Agaricomycotina</taxon>
        <taxon>Agaricomycetes</taxon>
        <taxon>Agaricomycetidae</taxon>
        <taxon>Agaricales</taxon>
        <taxon>Agaricineae</taxon>
        <taxon>Bolbitiaceae</taxon>
        <taxon>Cyclocybe</taxon>
    </lineage>
</organism>
<dbReference type="OrthoDB" id="3188871at2759"/>
<dbReference type="Proteomes" id="UP000467700">
    <property type="component" value="Unassembled WGS sequence"/>
</dbReference>
<comment type="caution">
    <text evidence="1">The sequence shown here is derived from an EMBL/GenBank/DDBJ whole genome shotgun (WGS) entry which is preliminary data.</text>
</comment>
<evidence type="ECO:0000313" key="2">
    <source>
        <dbReference type="Proteomes" id="UP000467700"/>
    </source>
</evidence>
<gene>
    <name evidence="1" type="ORF">AAE3_LOCUS4767</name>
</gene>
<proteinExistence type="predicted"/>
<dbReference type="AlphaFoldDB" id="A0A8S0W4Z4"/>
<name>A0A8S0W4Z4_CYCAE</name>
<keyword evidence="2" id="KW-1185">Reference proteome</keyword>
<protein>
    <submittedName>
        <fullName evidence="1">Uncharacterized protein</fullName>
    </submittedName>
</protein>
<reference evidence="1 2" key="1">
    <citation type="submission" date="2020-01" db="EMBL/GenBank/DDBJ databases">
        <authorList>
            <person name="Gupta K D."/>
        </authorList>
    </citation>
    <scope>NUCLEOTIDE SEQUENCE [LARGE SCALE GENOMIC DNA]</scope>
</reference>
<evidence type="ECO:0000313" key="1">
    <source>
        <dbReference type="EMBL" id="CAA7262704.1"/>
    </source>
</evidence>